<feature type="compositionally biased region" description="Basic and acidic residues" evidence="1">
    <location>
        <begin position="110"/>
        <end position="134"/>
    </location>
</feature>
<evidence type="ECO:0000256" key="1">
    <source>
        <dbReference type="SAM" id="MobiDB-lite"/>
    </source>
</evidence>
<dbReference type="Proteomes" id="UP001151760">
    <property type="component" value="Unassembled WGS sequence"/>
</dbReference>
<proteinExistence type="predicted"/>
<gene>
    <name evidence="2" type="ORF">Tco_0953036</name>
</gene>
<sequence>MLEGVAISENLCIVPPRAQSLVVEGNVKSIVTEDKLAQSLYSSKTHQRFGRHPVHSDSRNSADTYMEKYRDDTEILHIGDEQGDDVTGEVNLEDKTAEIDEDQAGSGPGETHESRPPPEKVIIDEDQAGRDPRESSVALDGPDPEPTHDEFMADLYPKVQESLKFSADEHVILEEPLSSSGTLSSLKNRDDAYTIGEHFINDKAIEVEPEKLNVESEVVSMATVLIYQASSSVPPMSTPVIDLSPPKPAPSTTQLAARVTTLEQEFAAFEQMSKTLDNTTQNLGSRVFNLELRDLPHKIDETVLETVKEVVQVALQDPLRDHFRGLPEADIKEMLHQRMFETGSYKPLPEHVALYEFLEASMERAQRDEFFAEWDKSCKRRHDDQDPPPPPPDSDLSKKKRHDSGPLGSSQPLAP</sequence>
<evidence type="ECO:0000313" key="3">
    <source>
        <dbReference type="Proteomes" id="UP001151760"/>
    </source>
</evidence>
<protein>
    <submittedName>
        <fullName evidence="2">Uncharacterized protein</fullName>
    </submittedName>
</protein>
<reference evidence="2" key="2">
    <citation type="submission" date="2022-01" db="EMBL/GenBank/DDBJ databases">
        <authorList>
            <person name="Yamashiro T."/>
            <person name="Shiraishi A."/>
            <person name="Satake H."/>
            <person name="Nakayama K."/>
        </authorList>
    </citation>
    <scope>NUCLEOTIDE SEQUENCE</scope>
</reference>
<accession>A0ABQ5DYS8</accession>
<feature type="region of interest" description="Disordered" evidence="1">
    <location>
        <begin position="376"/>
        <end position="415"/>
    </location>
</feature>
<evidence type="ECO:0000313" key="2">
    <source>
        <dbReference type="EMBL" id="GJT44321.1"/>
    </source>
</evidence>
<feature type="region of interest" description="Disordered" evidence="1">
    <location>
        <begin position="99"/>
        <end position="150"/>
    </location>
</feature>
<feature type="compositionally biased region" description="Basic and acidic residues" evidence="1">
    <location>
        <begin position="376"/>
        <end position="385"/>
    </location>
</feature>
<keyword evidence="3" id="KW-1185">Reference proteome</keyword>
<comment type="caution">
    <text evidence="2">The sequence shown here is derived from an EMBL/GenBank/DDBJ whole genome shotgun (WGS) entry which is preliminary data.</text>
</comment>
<organism evidence="2 3">
    <name type="scientific">Tanacetum coccineum</name>
    <dbReference type="NCBI Taxonomy" id="301880"/>
    <lineage>
        <taxon>Eukaryota</taxon>
        <taxon>Viridiplantae</taxon>
        <taxon>Streptophyta</taxon>
        <taxon>Embryophyta</taxon>
        <taxon>Tracheophyta</taxon>
        <taxon>Spermatophyta</taxon>
        <taxon>Magnoliopsida</taxon>
        <taxon>eudicotyledons</taxon>
        <taxon>Gunneridae</taxon>
        <taxon>Pentapetalae</taxon>
        <taxon>asterids</taxon>
        <taxon>campanulids</taxon>
        <taxon>Asterales</taxon>
        <taxon>Asteraceae</taxon>
        <taxon>Asteroideae</taxon>
        <taxon>Anthemideae</taxon>
        <taxon>Anthemidinae</taxon>
        <taxon>Tanacetum</taxon>
    </lineage>
</organism>
<name>A0ABQ5DYS8_9ASTR</name>
<reference evidence="2" key="1">
    <citation type="journal article" date="2022" name="Int. J. Mol. Sci.">
        <title>Draft Genome of Tanacetum Coccineum: Genomic Comparison of Closely Related Tanacetum-Family Plants.</title>
        <authorList>
            <person name="Yamashiro T."/>
            <person name="Shiraishi A."/>
            <person name="Nakayama K."/>
            <person name="Satake H."/>
        </authorList>
    </citation>
    <scope>NUCLEOTIDE SEQUENCE</scope>
</reference>
<dbReference type="EMBL" id="BQNB010015803">
    <property type="protein sequence ID" value="GJT44321.1"/>
    <property type="molecule type" value="Genomic_DNA"/>
</dbReference>